<keyword evidence="2" id="KW-0813">Transport</keyword>
<feature type="transmembrane region" description="Helical" evidence="6">
    <location>
        <begin position="237"/>
        <end position="260"/>
    </location>
</feature>
<keyword evidence="8" id="KW-1185">Reference proteome</keyword>
<dbReference type="Pfam" id="PF13520">
    <property type="entry name" value="AA_permease_2"/>
    <property type="match status" value="1"/>
</dbReference>
<dbReference type="PANTHER" id="PTHR45649:SF16">
    <property type="entry name" value="7-KETO 8-AMINOPELARGONIC ACID TRANSPORTER"/>
    <property type="match status" value="1"/>
</dbReference>
<gene>
    <name evidence="7" type="ORF">AARAC_000579</name>
</gene>
<feature type="transmembrane region" description="Helical" evidence="6">
    <location>
        <begin position="40"/>
        <end position="60"/>
    </location>
</feature>
<evidence type="ECO:0000313" key="7">
    <source>
        <dbReference type="EMBL" id="PIG88649.1"/>
    </source>
</evidence>
<keyword evidence="3 6" id="KW-0812">Transmembrane</keyword>
<evidence type="ECO:0000256" key="2">
    <source>
        <dbReference type="ARBA" id="ARBA00022448"/>
    </source>
</evidence>
<reference evidence="7 8" key="1">
    <citation type="submission" date="2017-05" db="EMBL/GenBank/DDBJ databases">
        <title>Genome sequence for an aflatoxigenic pathogen of Argentinian peanut, Aspergillus arachidicola.</title>
        <authorList>
            <person name="Moore G."/>
            <person name="Beltz S.B."/>
            <person name="Mack B.M."/>
        </authorList>
    </citation>
    <scope>NUCLEOTIDE SEQUENCE [LARGE SCALE GENOMIC DNA]</scope>
    <source>
        <strain evidence="7 8">CBS 117610</strain>
    </source>
</reference>
<dbReference type="Proteomes" id="UP000231358">
    <property type="component" value="Unassembled WGS sequence"/>
</dbReference>
<accession>A0A2G7G755</accession>
<evidence type="ECO:0008006" key="9">
    <source>
        <dbReference type="Google" id="ProtNLM"/>
    </source>
</evidence>
<comment type="caution">
    <text evidence="7">The sequence shown here is derived from an EMBL/GenBank/DDBJ whole genome shotgun (WGS) entry which is preliminary data.</text>
</comment>
<organism evidence="7 8">
    <name type="scientific">Aspergillus arachidicola</name>
    <dbReference type="NCBI Taxonomy" id="656916"/>
    <lineage>
        <taxon>Eukaryota</taxon>
        <taxon>Fungi</taxon>
        <taxon>Dikarya</taxon>
        <taxon>Ascomycota</taxon>
        <taxon>Pezizomycotina</taxon>
        <taxon>Eurotiomycetes</taxon>
        <taxon>Eurotiomycetidae</taxon>
        <taxon>Eurotiales</taxon>
        <taxon>Aspergillaceae</taxon>
        <taxon>Aspergillus</taxon>
        <taxon>Aspergillus subgen. Circumdati</taxon>
    </lineage>
</organism>
<feature type="transmembrane region" description="Helical" evidence="6">
    <location>
        <begin position="325"/>
        <end position="355"/>
    </location>
</feature>
<evidence type="ECO:0000313" key="8">
    <source>
        <dbReference type="Proteomes" id="UP000231358"/>
    </source>
</evidence>
<feature type="transmembrane region" description="Helical" evidence="6">
    <location>
        <begin position="472"/>
        <end position="492"/>
    </location>
</feature>
<dbReference type="Gene3D" id="1.20.1740.10">
    <property type="entry name" value="Amino acid/polyamine transporter I"/>
    <property type="match status" value="1"/>
</dbReference>
<dbReference type="STRING" id="656916.A0A2G7G755"/>
<dbReference type="GO" id="GO:0016020">
    <property type="term" value="C:membrane"/>
    <property type="evidence" value="ECO:0007669"/>
    <property type="project" value="UniProtKB-SubCell"/>
</dbReference>
<proteinExistence type="predicted"/>
<feature type="transmembrane region" description="Helical" evidence="6">
    <location>
        <begin position="165"/>
        <end position="184"/>
    </location>
</feature>
<keyword evidence="5 6" id="KW-0472">Membrane</keyword>
<sequence length="510" mass="55610">MTAAMLDEKARPHSALDTVETRREGQIYEAMQLDENRFNLWSTIGIQFSVTAAPLGIVGYTTLITGVGGSPFYFWGFLVAIVGQILIAVSLAELSSAYPHSSGQIYWTAILSPHRYARFLSYLNGAMTTFGWVFASSGTAVFAADFFAAFGQLVSDTYEPTSWQIFLLVIAALTVAFILNTLLIKAVPNLTSFMVVFLNIAALFICITLLAVVHPKASPKTAFIDVVNTTGWSSDGLVFFLGLLPGMMTVCLFDTAAHMADELPHPEREVPIVMLANAVLSSTGGLVMVLCLIFCTTHPERLVQPLAGMPILQICWDAWSSKGFVIVVCLIYWAMTLNGLISIITGCSRVIWSFAQAGGLPFKDLLSEVNGRFQTPLNAVLASCMACAIFSLLCFAPLTVLNGLFGASVVCFTTSYTIPTCLVLANRRNLPSNRYFNIGAAGPVVNFVAICWMAISALFVCFPQHMPVTLDTMNWAPVIFFLVLFISLANWFRVKATYCCPRGLLRDPSN</sequence>
<evidence type="ECO:0000256" key="3">
    <source>
        <dbReference type="ARBA" id="ARBA00022692"/>
    </source>
</evidence>
<dbReference type="InterPro" id="IPR002293">
    <property type="entry name" value="AA/rel_permease1"/>
</dbReference>
<evidence type="ECO:0000256" key="1">
    <source>
        <dbReference type="ARBA" id="ARBA00004141"/>
    </source>
</evidence>
<comment type="subcellular location">
    <subcellularLocation>
        <location evidence="1">Membrane</location>
        <topology evidence="1">Multi-pass membrane protein</topology>
    </subcellularLocation>
</comment>
<keyword evidence="4 6" id="KW-1133">Transmembrane helix</keyword>
<feature type="transmembrane region" description="Helical" evidence="6">
    <location>
        <begin position="190"/>
        <end position="213"/>
    </location>
</feature>
<name>A0A2G7G755_9EURO</name>
<feature type="transmembrane region" description="Helical" evidence="6">
    <location>
        <begin position="404"/>
        <end position="424"/>
    </location>
</feature>
<protein>
    <recommendedName>
        <fullName evidence="9">Amino acid/polyamine transporter I</fullName>
    </recommendedName>
</protein>
<feature type="transmembrane region" description="Helical" evidence="6">
    <location>
        <begin position="272"/>
        <end position="295"/>
    </location>
</feature>
<evidence type="ECO:0000256" key="5">
    <source>
        <dbReference type="ARBA" id="ARBA00023136"/>
    </source>
</evidence>
<feature type="transmembrane region" description="Helical" evidence="6">
    <location>
        <begin position="130"/>
        <end position="153"/>
    </location>
</feature>
<evidence type="ECO:0000256" key="6">
    <source>
        <dbReference type="SAM" id="Phobius"/>
    </source>
</evidence>
<dbReference type="PANTHER" id="PTHR45649">
    <property type="entry name" value="AMINO-ACID PERMEASE BAT1"/>
    <property type="match status" value="1"/>
</dbReference>
<dbReference type="EMBL" id="NEXV01000096">
    <property type="protein sequence ID" value="PIG88649.1"/>
    <property type="molecule type" value="Genomic_DNA"/>
</dbReference>
<dbReference type="PIRSF" id="PIRSF006060">
    <property type="entry name" value="AA_transporter"/>
    <property type="match status" value="1"/>
</dbReference>
<dbReference type="AlphaFoldDB" id="A0A2G7G755"/>
<feature type="transmembrane region" description="Helical" evidence="6">
    <location>
        <begin position="436"/>
        <end position="460"/>
    </location>
</feature>
<feature type="transmembrane region" description="Helical" evidence="6">
    <location>
        <begin position="72"/>
        <end position="92"/>
    </location>
</feature>
<evidence type="ECO:0000256" key="4">
    <source>
        <dbReference type="ARBA" id="ARBA00022989"/>
    </source>
</evidence>
<feature type="transmembrane region" description="Helical" evidence="6">
    <location>
        <begin position="376"/>
        <end position="398"/>
    </location>
</feature>
<dbReference type="GO" id="GO:0022857">
    <property type="term" value="F:transmembrane transporter activity"/>
    <property type="evidence" value="ECO:0007669"/>
    <property type="project" value="InterPro"/>
</dbReference>